<evidence type="ECO:0000313" key="2">
    <source>
        <dbReference type="Proteomes" id="UP001153069"/>
    </source>
</evidence>
<keyword evidence="2" id="KW-1185">Reference proteome</keyword>
<organism evidence="1 2">
    <name type="scientific">Seminavis robusta</name>
    <dbReference type="NCBI Taxonomy" id="568900"/>
    <lineage>
        <taxon>Eukaryota</taxon>
        <taxon>Sar</taxon>
        <taxon>Stramenopiles</taxon>
        <taxon>Ochrophyta</taxon>
        <taxon>Bacillariophyta</taxon>
        <taxon>Bacillariophyceae</taxon>
        <taxon>Bacillariophycidae</taxon>
        <taxon>Naviculales</taxon>
        <taxon>Naviculaceae</taxon>
        <taxon>Seminavis</taxon>
    </lineage>
</organism>
<comment type="caution">
    <text evidence="1">The sequence shown here is derived from an EMBL/GenBank/DDBJ whole genome shotgun (WGS) entry which is preliminary data.</text>
</comment>
<reference evidence="1" key="1">
    <citation type="submission" date="2020-06" db="EMBL/GenBank/DDBJ databases">
        <authorList>
            <consortium name="Plant Systems Biology data submission"/>
        </authorList>
    </citation>
    <scope>NUCLEOTIDE SEQUENCE</scope>
    <source>
        <strain evidence="1">D6</strain>
    </source>
</reference>
<name>A0A9N8EV58_9STRA</name>
<dbReference type="Proteomes" id="UP001153069">
    <property type="component" value="Unassembled WGS sequence"/>
</dbReference>
<protein>
    <submittedName>
        <fullName evidence="1">Uncharacterized protein</fullName>
    </submittedName>
</protein>
<gene>
    <name evidence="1" type="ORF">SEMRO_2085_G313820.1</name>
</gene>
<dbReference type="AlphaFoldDB" id="A0A9N8EV58"/>
<dbReference type="EMBL" id="CAICTM010002083">
    <property type="protein sequence ID" value="CAB9527826.1"/>
    <property type="molecule type" value="Genomic_DNA"/>
</dbReference>
<evidence type="ECO:0000313" key="1">
    <source>
        <dbReference type="EMBL" id="CAB9527826.1"/>
    </source>
</evidence>
<accession>A0A9N8EV58</accession>
<proteinExistence type="predicted"/>
<dbReference type="OrthoDB" id="10554205at2759"/>
<sequence length="179" mass="20464">MDFVATVLGLQLPTLSARDCLHKQSRNCSLRVGLVPAKEEKIVWGYDDDMLEVPDKAECDDETASTLSECESFTSSSGSLTSCVTFATPLVTATYLRPVTDKREKEVLYYQDADYRQFRMEYRQSLMRRRPSVTFSSNVVSQIHKLPAVENKDEVYYSSAELKRFLEEFIISLDQKQSC</sequence>